<dbReference type="Gene3D" id="2.40.170.20">
    <property type="entry name" value="TonB-dependent receptor, beta-barrel domain"/>
    <property type="match status" value="1"/>
</dbReference>
<organism evidence="11 12">
    <name type="scientific">Persicobacter psychrovividus</name>
    <dbReference type="NCBI Taxonomy" id="387638"/>
    <lineage>
        <taxon>Bacteria</taxon>
        <taxon>Pseudomonadati</taxon>
        <taxon>Bacteroidota</taxon>
        <taxon>Cytophagia</taxon>
        <taxon>Cytophagales</taxon>
        <taxon>Persicobacteraceae</taxon>
        <taxon>Persicobacter</taxon>
    </lineage>
</organism>
<evidence type="ECO:0000256" key="2">
    <source>
        <dbReference type="ARBA" id="ARBA00022448"/>
    </source>
</evidence>
<dbReference type="InterPro" id="IPR037066">
    <property type="entry name" value="Plug_dom_sf"/>
</dbReference>
<dbReference type="PROSITE" id="PS52016">
    <property type="entry name" value="TONB_DEPENDENT_REC_3"/>
    <property type="match status" value="1"/>
</dbReference>
<feature type="domain" description="TonB-dependent receptor plug" evidence="10">
    <location>
        <begin position="113"/>
        <end position="214"/>
    </location>
</feature>
<evidence type="ECO:0000256" key="6">
    <source>
        <dbReference type="ARBA" id="ARBA00023136"/>
    </source>
</evidence>
<dbReference type="SUPFAM" id="SSF56935">
    <property type="entry name" value="Porins"/>
    <property type="match status" value="1"/>
</dbReference>
<keyword evidence="4 8" id="KW-0812">Transmembrane</keyword>
<keyword evidence="3 8" id="KW-1134">Transmembrane beta strand</keyword>
<dbReference type="SUPFAM" id="SSF49464">
    <property type="entry name" value="Carboxypeptidase regulatory domain-like"/>
    <property type="match status" value="1"/>
</dbReference>
<dbReference type="Pfam" id="PF07715">
    <property type="entry name" value="Plug"/>
    <property type="match status" value="1"/>
</dbReference>
<keyword evidence="2 8" id="KW-0813">Transport</keyword>
<keyword evidence="5 9" id="KW-0732">Signal</keyword>
<dbReference type="NCBIfam" id="TIGR04057">
    <property type="entry name" value="SusC_RagA_signa"/>
    <property type="match status" value="1"/>
</dbReference>
<dbReference type="InterPro" id="IPR036942">
    <property type="entry name" value="Beta-barrel_TonB_sf"/>
</dbReference>
<dbReference type="InterPro" id="IPR023997">
    <property type="entry name" value="TonB-dep_OMP_SusC/RagA_CS"/>
</dbReference>
<dbReference type="NCBIfam" id="TIGR04056">
    <property type="entry name" value="OMP_RagA_SusC"/>
    <property type="match status" value="1"/>
</dbReference>
<dbReference type="Gene3D" id="2.60.40.1120">
    <property type="entry name" value="Carboxypeptidase-like, regulatory domain"/>
    <property type="match status" value="1"/>
</dbReference>
<evidence type="ECO:0000313" key="12">
    <source>
        <dbReference type="Proteomes" id="UP001354989"/>
    </source>
</evidence>
<dbReference type="PANTHER" id="PTHR30069">
    <property type="entry name" value="TONB-DEPENDENT OUTER MEMBRANE RECEPTOR"/>
    <property type="match status" value="1"/>
</dbReference>
<dbReference type="PANTHER" id="PTHR30069:SF29">
    <property type="entry name" value="HEMOGLOBIN AND HEMOGLOBIN-HAPTOGLOBIN-BINDING PROTEIN 1-RELATED"/>
    <property type="match status" value="1"/>
</dbReference>
<evidence type="ECO:0000256" key="8">
    <source>
        <dbReference type="PROSITE-ProRule" id="PRU01360"/>
    </source>
</evidence>
<proteinExistence type="inferred from homology"/>
<dbReference type="EMBL" id="AP025297">
    <property type="protein sequence ID" value="BDD02016.1"/>
    <property type="molecule type" value="Genomic_DNA"/>
</dbReference>
<evidence type="ECO:0000256" key="5">
    <source>
        <dbReference type="ARBA" id="ARBA00022729"/>
    </source>
</evidence>
<evidence type="ECO:0000256" key="4">
    <source>
        <dbReference type="ARBA" id="ARBA00022692"/>
    </source>
</evidence>
<dbReference type="Proteomes" id="UP001354989">
    <property type="component" value="Plasmid pPP5"/>
</dbReference>
<comment type="similarity">
    <text evidence="8">Belongs to the TonB-dependent receptor family.</text>
</comment>
<keyword evidence="11" id="KW-0614">Plasmid</keyword>
<gene>
    <name evidence="11" type="ORF">PEPS_42960</name>
</gene>
<sequence>MKKVLFFFMLFISFSALAQQRITGNVVDTTGEPLPGVNVSVVGAAGGTVTDISGDFALEVSGSDIKIQCSFIGMKTVIIPVGKSQTSVSVTMEEDYMTLEDVVVVGYGTQKKGSVTGSISAINNDDLIKVSVPDVNNSIAGRLPGVRVQQLSSEPGVFDSSIDIRGLGQPLYVIDGIPRDPATFARLNPNEIDNISILKDAAAAIYGVQAANGVVLVTTKKGTNKDFEVDYSFRMGINRVTQFPRLTDAYQYSTMFNELHYNDLYSSGEYKGEPRFTSEEIEKYRTGELQSTDFMRLIMKDQSTQTQHNIGFSGGNDKVTYYTSFGFFGENGLWKTNSLSSNKYNFRTNVNAKLTKDLTFGVNLGYIKTTQDGQSESTWKVFRNTWRIAPTNQAYANGNPKYLQHPYEGGNNPLAYVDPELSGFRDRSESFYQSTFNLDYAVPFVEGLNLKAVAGYDTKDGLDRRFRKAYSQYSYDADNDAYNEVAKLNDPSDLSEGRWKEVNTTLQLMANYNKEINGHTIGVLGVAEQRHKQLRTNNGYVQFGVDAIPELGAGIQETSTVGSYVEEVARQSLIGRVTYDYKMKYLLEASFRYDGSSLYPEDGRWGLFPSVSAGYNIAEENFMKDNVRFISKLKLRGSWGRMGDDGGSNLVDHEIGYIYPDGGYYFGNGFKPALGIRNSVNPNFTWYTSDTYNAGIEASFFQGKIDVEFDVFKRQRDGLPALRNSTLPGYVGVNLPQENLNGDITSGYEIVLGHRNSIGRDFSYFIRGNMSYTRTKHAYIEENPPSNQNGEWRNTKSYRYNDIIWGYKTDGQFQNHDEIHSHAIMDGAGNRTILPGDFRYVDMNGDGVINGSDVVPIANAGGKPLIYFGLNLGMSYKNFDVSVLLQGAAKYRVKYDDQLSRPFYWGFATPITEFWDRWHLNDMTDPESGWNPGKYPAMGERQNYRSSDFWWRDASYLRIKNVELGYTVPQHLLKKIKTKGLRVYFTAFNLHTFTRGLDFVDPEYTSRKYSYNYPITMNMNFGVDIKL</sequence>
<keyword evidence="6 8" id="KW-0472">Membrane</keyword>
<evidence type="ECO:0000259" key="10">
    <source>
        <dbReference type="Pfam" id="PF07715"/>
    </source>
</evidence>
<dbReference type="PROSITE" id="PS00018">
    <property type="entry name" value="EF_HAND_1"/>
    <property type="match status" value="1"/>
</dbReference>
<dbReference type="InterPro" id="IPR039426">
    <property type="entry name" value="TonB-dep_rcpt-like"/>
</dbReference>
<keyword evidence="12" id="KW-1185">Reference proteome</keyword>
<feature type="chain" id="PRO_5047513070" evidence="9">
    <location>
        <begin position="19"/>
        <end position="1027"/>
    </location>
</feature>
<dbReference type="InterPro" id="IPR008969">
    <property type="entry name" value="CarboxyPept-like_regulatory"/>
</dbReference>
<dbReference type="Gene3D" id="2.170.130.10">
    <property type="entry name" value="TonB-dependent receptor, plug domain"/>
    <property type="match status" value="1"/>
</dbReference>
<reference evidence="11 12" key="1">
    <citation type="submission" date="2021-12" db="EMBL/GenBank/DDBJ databases">
        <title>Genome sequencing of bacteria with rrn-lacking chromosome and rrn-plasmid.</title>
        <authorList>
            <person name="Anda M."/>
            <person name="Iwasaki W."/>
        </authorList>
    </citation>
    <scope>NUCLEOTIDE SEQUENCE [LARGE SCALE GENOMIC DNA]</scope>
    <source>
        <strain evidence="11 12">NBRC 101262</strain>
        <plasmid evidence="11 12">pPP5</plasmid>
    </source>
</reference>
<geneLocation type="plasmid" evidence="11 12">
    <name>pPP5</name>
</geneLocation>
<accession>A0ABM7VLY6</accession>
<dbReference type="InterPro" id="IPR012910">
    <property type="entry name" value="Plug_dom"/>
</dbReference>
<evidence type="ECO:0000313" key="11">
    <source>
        <dbReference type="EMBL" id="BDD02016.1"/>
    </source>
</evidence>
<feature type="signal peptide" evidence="9">
    <location>
        <begin position="1"/>
        <end position="18"/>
    </location>
</feature>
<evidence type="ECO:0000256" key="3">
    <source>
        <dbReference type="ARBA" id="ARBA00022452"/>
    </source>
</evidence>
<protein>
    <submittedName>
        <fullName evidence="11">SusC/RagA family TonB-linked outer membrane protein</fullName>
    </submittedName>
</protein>
<evidence type="ECO:0000256" key="9">
    <source>
        <dbReference type="SAM" id="SignalP"/>
    </source>
</evidence>
<dbReference type="InterPro" id="IPR018247">
    <property type="entry name" value="EF_Hand_1_Ca_BS"/>
</dbReference>
<dbReference type="RefSeq" id="WP_338399198.1">
    <property type="nucleotide sequence ID" value="NZ_AP025297.1"/>
</dbReference>
<name>A0ABM7VLY6_9BACT</name>
<evidence type="ECO:0000256" key="7">
    <source>
        <dbReference type="ARBA" id="ARBA00023237"/>
    </source>
</evidence>
<keyword evidence="7 8" id="KW-0998">Cell outer membrane</keyword>
<dbReference type="Pfam" id="PF13715">
    <property type="entry name" value="CarbopepD_reg_2"/>
    <property type="match status" value="1"/>
</dbReference>
<dbReference type="InterPro" id="IPR023996">
    <property type="entry name" value="TonB-dep_OMP_SusC/RagA"/>
</dbReference>
<evidence type="ECO:0000256" key="1">
    <source>
        <dbReference type="ARBA" id="ARBA00004571"/>
    </source>
</evidence>
<comment type="subcellular location">
    <subcellularLocation>
        <location evidence="1 8">Cell outer membrane</location>
        <topology evidence="1 8">Multi-pass membrane protein</topology>
    </subcellularLocation>
</comment>